<proteinExistence type="predicted"/>
<feature type="region of interest" description="Disordered" evidence="1">
    <location>
        <begin position="20"/>
        <end position="47"/>
    </location>
</feature>
<evidence type="ECO:0000313" key="3">
    <source>
        <dbReference type="Proteomes" id="UP000501325"/>
    </source>
</evidence>
<dbReference type="EMBL" id="CP048751">
    <property type="protein sequence ID" value="QIH73849.1"/>
    <property type="molecule type" value="Genomic_DNA"/>
</dbReference>
<evidence type="ECO:0000256" key="1">
    <source>
        <dbReference type="SAM" id="MobiDB-lite"/>
    </source>
</evidence>
<dbReference type="AlphaFoldDB" id="A0AB37E977"/>
<gene>
    <name evidence="2" type="ORF">GYM46_13360</name>
</gene>
<dbReference type="Proteomes" id="UP000501325">
    <property type="component" value="Chromosome"/>
</dbReference>
<protein>
    <submittedName>
        <fullName evidence="2">Uncharacterized protein</fullName>
    </submittedName>
</protein>
<name>A0AB37E977_9CAUL</name>
<evidence type="ECO:0000313" key="2">
    <source>
        <dbReference type="EMBL" id="QIH73849.1"/>
    </source>
</evidence>
<dbReference type="KEGG" id="bmed:GYM46_13360"/>
<organism evidence="2 3">
    <name type="scientific">Brevundimonas mediterranea</name>
    <dbReference type="NCBI Taxonomy" id="74329"/>
    <lineage>
        <taxon>Bacteria</taxon>
        <taxon>Pseudomonadati</taxon>
        <taxon>Pseudomonadota</taxon>
        <taxon>Alphaproteobacteria</taxon>
        <taxon>Caulobacterales</taxon>
        <taxon>Caulobacteraceae</taxon>
        <taxon>Brevundimonas</taxon>
    </lineage>
</organism>
<accession>A0AB37E977</accession>
<dbReference type="RefSeq" id="WP_156796451.1">
    <property type="nucleotide sequence ID" value="NZ_CP048751.1"/>
</dbReference>
<reference evidence="2 3" key="1">
    <citation type="submission" date="2020-01" db="EMBL/GenBank/DDBJ databases">
        <authorList>
            <person name="Wang S."/>
        </authorList>
    </citation>
    <scope>NUCLEOTIDE SEQUENCE [LARGE SCALE GENOMIC DNA]</scope>
    <source>
        <strain evidence="2 3">D151-2-6</strain>
    </source>
</reference>
<feature type="compositionally biased region" description="Basic and acidic residues" evidence="1">
    <location>
        <begin position="20"/>
        <end position="30"/>
    </location>
</feature>
<sequence>MIVMTTGLTGLIALMRQDEKTAARTEERAPVRPTVVSDGQKLRARPG</sequence>